<sequence length="83" mass="8489">MGSAASSKNLSTSSRLQAAVPGVSSMAAPAAFPKRTDLMSDQPRLRPTVIAATIASPAPTPLTAVIGIDENRWLACRVANSAP</sequence>
<proteinExistence type="predicted"/>
<dbReference type="EMBL" id="CNFT01001736">
    <property type="protein sequence ID" value="CKT57147.1"/>
    <property type="molecule type" value="Genomic_DNA"/>
</dbReference>
<organism evidence="2 3">
    <name type="scientific">Mycobacterium tuberculosis</name>
    <dbReference type="NCBI Taxonomy" id="1773"/>
    <lineage>
        <taxon>Bacteria</taxon>
        <taxon>Bacillati</taxon>
        <taxon>Actinomycetota</taxon>
        <taxon>Actinomycetes</taxon>
        <taxon>Mycobacteriales</taxon>
        <taxon>Mycobacteriaceae</taxon>
        <taxon>Mycobacterium</taxon>
        <taxon>Mycobacterium tuberculosis complex</taxon>
    </lineage>
</organism>
<feature type="region of interest" description="Disordered" evidence="1">
    <location>
        <begin position="1"/>
        <end position="25"/>
    </location>
</feature>
<evidence type="ECO:0000313" key="2">
    <source>
        <dbReference type="EMBL" id="CKT57147.1"/>
    </source>
</evidence>
<feature type="compositionally biased region" description="Low complexity" evidence="1">
    <location>
        <begin position="1"/>
        <end position="14"/>
    </location>
</feature>
<dbReference type="Proteomes" id="UP000050164">
    <property type="component" value="Unassembled WGS sequence"/>
</dbReference>
<reference evidence="2 3" key="1">
    <citation type="submission" date="2015-03" db="EMBL/GenBank/DDBJ databases">
        <authorList>
            <consortium name="Pathogen Informatics"/>
        </authorList>
    </citation>
    <scope>NUCLEOTIDE SEQUENCE [LARGE SCALE GENOMIC DNA]</scope>
    <source>
        <strain evidence="2 3">Bir 185</strain>
    </source>
</reference>
<evidence type="ECO:0000256" key="1">
    <source>
        <dbReference type="SAM" id="MobiDB-lite"/>
    </source>
</evidence>
<evidence type="ECO:0000313" key="3">
    <source>
        <dbReference type="Proteomes" id="UP000050164"/>
    </source>
</evidence>
<name>A0A655AQ45_MYCTX</name>
<gene>
    <name evidence="2" type="ORF">ERS027659_04592</name>
</gene>
<dbReference type="AlphaFoldDB" id="A0A655AQ45"/>
<accession>A0A655AQ45</accession>
<protein>
    <submittedName>
        <fullName evidence="2">Uncharacterized protein</fullName>
    </submittedName>
</protein>